<evidence type="ECO:0008006" key="3">
    <source>
        <dbReference type="Google" id="ProtNLM"/>
    </source>
</evidence>
<sequence>MPAPAAASPTPAGEAARNRDLLGIYCNDHLASASGGVELVRRVLAQHDDGPWAADLRQLLAELREERAALQATVRALGLPVRGYKQVAVWVGEKLARGKLNGRLLSRSPLSSVVEFEFLTVAVLAKRSGFETLRALADVEPRVDAALFDRLIDQADRQHRWLATARRQIAADVFGGDPWSAEAAADT</sequence>
<name>A0A7K3WEB9_9ACTN</name>
<protein>
    <recommendedName>
        <fullName evidence="3">DUF2383 domain-containing protein</fullName>
    </recommendedName>
</protein>
<comment type="caution">
    <text evidence="1">The sequence shown here is derived from an EMBL/GenBank/DDBJ whole genome shotgun (WGS) entry which is preliminary data.</text>
</comment>
<accession>A0A7K3WEB9</accession>
<evidence type="ECO:0000313" key="1">
    <source>
        <dbReference type="EMBL" id="NEL54249.1"/>
    </source>
</evidence>
<evidence type="ECO:0000313" key="2">
    <source>
        <dbReference type="Proteomes" id="UP000470470"/>
    </source>
</evidence>
<dbReference type="RefSeq" id="WP_162392226.1">
    <property type="nucleotide sequence ID" value="NZ_JAABOZ010000001.1"/>
</dbReference>
<keyword evidence="2" id="KW-1185">Reference proteome</keyword>
<dbReference type="Proteomes" id="UP000470470">
    <property type="component" value="Unassembled WGS sequence"/>
</dbReference>
<reference evidence="1 2" key="1">
    <citation type="submission" date="2020-02" db="EMBL/GenBank/DDBJ databases">
        <title>The whole genome sequence of CPCC 205119.</title>
        <authorList>
            <person name="Jiang Z."/>
        </authorList>
    </citation>
    <scope>NUCLEOTIDE SEQUENCE [LARGE SCALE GENOMIC DNA]</scope>
    <source>
        <strain evidence="1 2">CPCC 205119</strain>
    </source>
</reference>
<proteinExistence type="predicted"/>
<dbReference type="EMBL" id="JAAGWK010000011">
    <property type="protein sequence ID" value="NEL54249.1"/>
    <property type="molecule type" value="Genomic_DNA"/>
</dbReference>
<dbReference type="AlphaFoldDB" id="A0A7K3WEB9"/>
<organism evidence="1 2">
    <name type="scientific">Goekera deserti</name>
    <dbReference type="NCBI Taxonomy" id="2497753"/>
    <lineage>
        <taxon>Bacteria</taxon>
        <taxon>Bacillati</taxon>
        <taxon>Actinomycetota</taxon>
        <taxon>Actinomycetes</taxon>
        <taxon>Geodermatophilales</taxon>
        <taxon>Geodermatophilaceae</taxon>
        <taxon>Goekera</taxon>
    </lineage>
</organism>
<gene>
    <name evidence="1" type="ORF">G1H19_09575</name>
</gene>